<keyword evidence="2" id="KW-1185">Reference proteome</keyword>
<gene>
    <name evidence="1" type="ORF">HMPREF3293_00657</name>
</gene>
<accession>A0A136Q758</accession>
<comment type="caution">
    <text evidence="1">The sequence shown here is derived from an EMBL/GenBank/DDBJ whole genome shotgun (WGS) entry which is preliminary data.</text>
</comment>
<evidence type="ECO:0000313" key="2">
    <source>
        <dbReference type="Proteomes" id="UP000070366"/>
    </source>
</evidence>
<protein>
    <submittedName>
        <fullName evidence="1">Uncharacterized protein</fullName>
    </submittedName>
</protein>
<reference evidence="1 2" key="1">
    <citation type="submission" date="2016-02" db="EMBL/GenBank/DDBJ databases">
        <authorList>
            <person name="Wen L."/>
            <person name="He K."/>
            <person name="Yang H."/>
        </authorList>
    </citation>
    <scope>NUCLEOTIDE SEQUENCE [LARGE SCALE GENOMIC DNA]</scope>
    <source>
        <strain evidence="1 2">DSM 22607</strain>
    </source>
</reference>
<sequence>MRRRPFFAPRRAAYAIHKFVTFPSNIVQTGFKNSSRSEIIINL</sequence>
<evidence type="ECO:0000313" key="1">
    <source>
        <dbReference type="EMBL" id="KXK66472.1"/>
    </source>
</evidence>
<dbReference type="EMBL" id="LSZW01000041">
    <property type="protein sequence ID" value="KXK66472.1"/>
    <property type="molecule type" value="Genomic_DNA"/>
</dbReference>
<organism evidence="1 2">
    <name type="scientific">Christensenella minuta</name>
    <dbReference type="NCBI Taxonomy" id="626937"/>
    <lineage>
        <taxon>Bacteria</taxon>
        <taxon>Bacillati</taxon>
        <taxon>Bacillota</taxon>
        <taxon>Clostridia</taxon>
        <taxon>Christensenellales</taxon>
        <taxon>Christensenellaceae</taxon>
        <taxon>Christensenella</taxon>
    </lineage>
</organism>
<dbReference type="Proteomes" id="UP000070366">
    <property type="component" value="Unassembled WGS sequence"/>
</dbReference>
<proteinExistence type="predicted"/>
<dbReference type="STRING" id="626937.HMPREF3293_00657"/>
<name>A0A136Q758_9FIRM</name>
<dbReference type="AlphaFoldDB" id="A0A136Q758"/>